<sequence>MSPNRGELADRAAELRAEFDASFAENPAPVVLNIEDVLAVRIGDEERVIFLDEVARVMSRPVLTPLPTAHPAMIGVVSDRGSVAAAWDLGQLSGLPAQNPYWLVVPAAEPGVAITFEHFTGFRRVDPAQIGDDQRLHLSDLIETIRGLVAGVAADREG</sequence>
<evidence type="ECO:0000313" key="2">
    <source>
        <dbReference type="EMBL" id="GAA3622291.1"/>
    </source>
</evidence>
<evidence type="ECO:0000313" key="3">
    <source>
        <dbReference type="Proteomes" id="UP001501074"/>
    </source>
</evidence>
<dbReference type="InterPro" id="IPR002545">
    <property type="entry name" value="CheW-lke_dom"/>
</dbReference>
<organism evidence="2 3">
    <name type="scientific">Kineosporia mesophila</name>
    <dbReference type="NCBI Taxonomy" id="566012"/>
    <lineage>
        <taxon>Bacteria</taxon>
        <taxon>Bacillati</taxon>
        <taxon>Actinomycetota</taxon>
        <taxon>Actinomycetes</taxon>
        <taxon>Kineosporiales</taxon>
        <taxon>Kineosporiaceae</taxon>
        <taxon>Kineosporia</taxon>
    </lineage>
</organism>
<dbReference type="InterPro" id="IPR036061">
    <property type="entry name" value="CheW-like_dom_sf"/>
</dbReference>
<dbReference type="Proteomes" id="UP001501074">
    <property type="component" value="Unassembled WGS sequence"/>
</dbReference>
<reference evidence="3" key="1">
    <citation type="journal article" date="2019" name="Int. J. Syst. Evol. Microbiol.">
        <title>The Global Catalogue of Microorganisms (GCM) 10K type strain sequencing project: providing services to taxonomists for standard genome sequencing and annotation.</title>
        <authorList>
            <consortium name="The Broad Institute Genomics Platform"/>
            <consortium name="The Broad Institute Genome Sequencing Center for Infectious Disease"/>
            <person name="Wu L."/>
            <person name="Ma J."/>
        </authorList>
    </citation>
    <scope>NUCLEOTIDE SEQUENCE [LARGE SCALE GENOMIC DNA]</scope>
    <source>
        <strain evidence="3">JCM 16902</strain>
    </source>
</reference>
<comment type="caution">
    <text evidence="2">The sequence shown here is derived from an EMBL/GenBank/DDBJ whole genome shotgun (WGS) entry which is preliminary data.</text>
</comment>
<keyword evidence="3" id="KW-1185">Reference proteome</keyword>
<dbReference type="SUPFAM" id="SSF50341">
    <property type="entry name" value="CheW-like"/>
    <property type="match status" value="1"/>
</dbReference>
<protein>
    <recommendedName>
        <fullName evidence="1">CheW-like domain-containing protein</fullName>
    </recommendedName>
</protein>
<feature type="domain" description="CheW-like" evidence="1">
    <location>
        <begin position="34"/>
        <end position="158"/>
    </location>
</feature>
<proteinExistence type="predicted"/>
<evidence type="ECO:0000259" key="1">
    <source>
        <dbReference type="PROSITE" id="PS50851"/>
    </source>
</evidence>
<dbReference type="RefSeq" id="WP_231481103.1">
    <property type="nucleotide sequence ID" value="NZ_BAAAZO010000009.1"/>
</dbReference>
<accession>A0ABP7A0M5</accession>
<dbReference type="PROSITE" id="PS50851">
    <property type="entry name" value="CHEW"/>
    <property type="match status" value="1"/>
</dbReference>
<dbReference type="Gene3D" id="2.40.50.180">
    <property type="entry name" value="CheA-289, Domain 4"/>
    <property type="match status" value="1"/>
</dbReference>
<dbReference type="EMBL" id="BAAAZO010000009">
    <property type="protein sequence ID" value="GAA3622291.1"/>
    <property type="molecule type" value="Genomic_DNA"/>
</dbReference>
<dbReference type="Gene3D" id="2.30.30.40">
    <property type="entry name" value="SH3 Domains"/>
    <property type="match status" value="1"/>
</dbReference>
<dbReference type="Pfam" id="PF01584">
    <property type="entry name" value="CheW"/>
    <property type="match status" value="1"/>
</dbReference>
<name>A0ABP7A0M5_9ACTN</name>
<gene>
    <name evidence="2" type="ORF">GCM10022223_44010</name>
</gene>